<evidence type="ECO:0000256" key="2">
    <source>
        <dbReference type="ARBA" id="ARBA00013855"/>
    </source>
</evidence>
<dbReference type="PANTHER" id="PTHR34138:SF1">
    <property type="entry name" value="CELL SHAPE-DETERMINING PROTEIN MREC"/>
    <property type="match status" value="1"/>
</dbReference>
<dbReference type="NCBIfam" id="TIGR00219">
    <property type="entry name" value="mreC"/>
    <property type="match status" value="1"/>
</dbReference>
<dbReference type="InterPro" id="IPR042177">
    <property type="entry name" value="Cell/Rod_1"/>
</dbReference>
<dbReference type="InterPro" id="IPR007221">
    <property type="entry name" value="MreC"/>
</dbReference>
<proteinExistence type="inferred from homology"/>
<comment type="caution">
    <text evidence="9">The sequence shown here is derived from an EMBL/GenBank/DDBJ whole genome shotgun (WGS) entry which is preliminary data.</text>
</comment>
<dbReference type="Pfam" id="PF04085">
    <property type="entry name" value="MreC"/>
    <property type="match status" value="1"/>
</dbReference>
<sequence>MPVSPGSDRSRTILIIIIVVCISVVTLYSREGDRGPLHKAQGFFLDMTAPVSSVFAKMFRPVKDGVVNLIHLPTLSKEKADLQEEIVELRRERIESKKMENELRELKSLLRWQENQAEFENLGADIIGQSPNNWQRLMIVNRGADSGVKKYMSVVTAEGLVGRIISAGSRSSVVQLITDSRASIGARDQRSRETGIIEGKNDNTIRFTTMREDAILAVGDVIETSGLGGTCPAGIAVGEIVKVRKRSSGLARFVEVKPFVKFSRLDKVLIIIVPEPESIILKEAQ</sequence>
<dbReference type="PANTHER" id="PTHR34138">
    <property type="entry name" value="CELL SHAPE-DETERMINING PROTEIN MREC"/>
    <property type="match status" value="1"/>
</dbReference>
<protein>
    <recommendedName>
        <fullName evidence="2 5">Cell shape-determining protein MreC</fullName>
    </recommendedName>
    <alternativeName>
        <fullName evidence="4 5">Cell shape protein MreC</fullName>
    </alternativeName>
</protein>
<keyword evidence="3 5" id="KW-0133">Cell shape</keyword>
<evidence type="ECO:0000256" key="5">
    <source>
        <dbReference type="PIRNR" id="PIRNR038471"/>
    </source>
</evidence>
<dbReference type="EMBL" id="PHEX01000008">
    <property type="protein sequence ID" value="PKQ28682.1"/>
    <property type="molecule type" value="Genomic_DNA"/>
</dbReference>
<dbReference type="Gene3D" id="2.40.10.350">
    <property type="entry name" value="Rod shape-determining protein MreC, domain 2"/>
    <property type="match status" value="1"/>
</dbReference>
<comment type="similarity">
    <text evidence="1 5">Belongs to the MreC family.</text>
</comment>
<evidence type="ECO:0000256" key="1">
    <source>
        <dbReference type="ARBA" id="ARBA00009369"/>
    </source>
</evidence>
<keyword evidence="6" id="KW-0175">Coiled coil</keyword>
<dbReference type="AlphaFoldDB" id="A0A2N3G7T2"/>
<reference evidence="9 10" key="1">
    <citation type="journal article" date="2017" name="ISME J.">
        <title>Potential for microbial H2 and metal transformations associated with novel bacteria and archaea in deep terrestrial subsurface sediments.</title>
        <authorList>
            <person name="Hernsdorf A.W."/>
            <person name="Amano Y."/>
            <person name="Miyakawa K."/>
            <person name="Ise K."/>
            <person name="Suzuki Y."/>
            <person name="Anantharaman K."/>
            <person name="Probst A."/>
            <person name="Burstein D."/>
            <person name="Thomas B.C."/>
            <person name="Banfield J.F."/>
        </authorList>
    </citation>
    <scope>NUCLEOTIDE SEQUENCE [LARGE SCALE GENOMIC DNA]</scope>
    <source>
        <strain evidence="9">HGW-Actinobacteria-3</strain>
    </source>
</reference>
<keyword evidence="7" id="KW-0812">Transmembrane</keyword>
<evidence type="ECO:0000256" key="4">
    <source>
        <dbReference type="ARBA" id="ARBA00032089"/>
    </source>
</evidence>
<evidence type="ECO:0000256" key="6">
    <source>
        <dbReference type="SAM" id="Coils"/>
    </source>
</evidence>
<gene>
    <name evidence="9" type="primary">mreC</name>
    <name evidence="9" type="ORF">CVT63_01520</name>
</gene>
<dbReference type="GO" id="GO:0005886">
    <property type="term" value="C:plasma membrane"/>
    <property type="evidence" value="ECO:0007669"/>
    <property type="project" value="TreeGrafter"/>
</dbReference>
<evidence type="ECO:0000313" key="9">
    <source>
        <dbReference type="EMBL" id="PKQ28682.1"/>
    </source>
</evidence>
<name>A0A2N3G7T2_9ACTN</name>
<evidence type="ECO:0000313" key="10">
    <source>
        <dbReference type="Proteomes" id="UP000233654"/>
    </source>
</evidence>
<feature type="transmembrane region" description="Helical" evidence="7">
    <location>
        <begin position="12"/>
        <end position="29"/>
    </location>
</feature>
<feature type="domain" description="Rod shape-determining protein MreC beta-barrel core" evidence="8">
    <location>
        <begin position="126"/>
        <end position="271"/>
    </location>
</feature>
<organism evidence="9 10">
    <name type="scientific">Candidatus Anoxymicrobium japonicum</name>
    <dbReference type="NCBI Taxonomy" id="2013648"/>
    <lineage>
        <taxon>Bacteria</taxon>
        <taxon>Bacillati</taxon>
        <taxon>Actinomycetota</taxon>
        <taxon>Candidatus Geothermincolia</taxon>
        <taxon>Candidatus Geothermincolales</taxon>
        <taxon>Candidatus Anoxymicrobiaceae</taxon>
        <taxon>Candidatus Anoxymicrobium</taxon>
    </lineage>
</organism>
<evidence type="ECO:0000256" key="3">
    <source>
        <dbReference type="ARBA" id="ARBA00022960"/>
    </source>
</evidence>
<dbReference type="Gene3D" id="2.40.10.340">
    <property type="entry name" value="Rod shape-determining protein MreC, domain 1"/>
    <property type="match status" value="1"/>
</dbReference>
<keyword evidence="7" id="KW-0472">Membrane</keyword>
<evidence type="ECO:0000256" key="7">
    <source>
        <dbReference type="SAM" id="Phobius"/>
    </source>
</evidence>
<dbReference type="InterPro" id="IPR042175">
    <property type="entry name" value="Cell/Rod_MreC_2"/>
</dbReference>
<keyword evidence="7" id="KW-1133">Transmembrane helix</keyword>
<evidence type="ECO:0000259" key="8">
    <source>
        <dbReference type="Pfam" id="PF04085"/>
    </source>
</evidence>
<dbReference type="PIRSF" id="PIRSF038471">
    <property type="entry name" value="MreC"/>
    <property type="match status" value="1"/>
</dbReference>
<feature type="coiled-coil region" evidence="6">
    <location>
        <begin position="72"/>
        <end position="116"/>
    </location>
</feature>
<dbReference type="Proteomes" id="UP000233654">
    <property type="component" value="Unassembled WGS sequence"/>
</dbReference>
<accession>A0A2N3G7T2</accession>
<dbReference type="GO" id="GO:0008360">
    <property type="term" value="P:regulation of cell shape"/>
    <property type="evidence" value="ECO:0007669"/>
    <property type="project" value="UniProtKB-KW"/>
</dbReference>
<comment type="function">
    <text evidence="5">Involved in formation and maintenance of cell shape.</text>
</comment>
<dbReference type="InterPro" id="IPR055342">
    <property type="entry name" value="MreC_beta-barrel_core"/>
</dbReference>